<organism evidence="1 2">
    <name type="scientific">Sphingobacterium spiritivorum</name>
    <name type="common">Flavobacterium spiritivorum</name>
    <dbReference type="NCBI Taxonomy" id="258"/>
    <lineage>
        <taxon>Bacteria</taxon>
        <taxon>Pseudomonadati</taxon>
        <taxon>Bacteroidota</taxon>
        <taxon>Sphingobacteriia</taxon>
        <taxon>Sphingobacteriales</taxon>
        <taxon>Sphingobacteriaceae</taxon>
        <taxon>Sphingobacterium</taxon>
    </lineage>
</organism>
<accession>A0A380CSQ0</accession>
<evidence type="ECO:0000313" key="1">
    <source>
        <dbReference type="EMBL" id="SUJ26340.1"/>
    </source>
</evidence>
<dbReference type="EMBL" id="UGYW01000002">
    <property type="protein sequence ID" value="SUJ26340.1"/>
    <property type="molecule type" value="Genomic_DNA"/>
</dbReference>
<protein>
    <submittedName>
        <fullName evidence="1">Uncharacterized protein</fullName>
    </submittedName>
</protein>
<reference evidence="1 2" key="1">
    <citation type="submission" date="2018-06" db="EMBL/GenBank/DDBJ databases">
        <authorList>
            <consortium name="Pathogen Informatics"/>
            <person name="Doyle S."/>
        </authorList>
    </citation>
    <scope>NUCLEOTIDE SEQUENCE [LARGE SCALE GENOMIC DNA]</scope>
    <source>
        <strain evidence="1 2">NCTC11388</strain>
    </source>
</reference>
<name>A0A380CSQ0_SPHSI</name>
<dbReference type="Proteomes" id="UP000254893">
    <property type="component" value="Unassembled WGS sequence"/>
</dbReference>
<sequence>MKRIFFALLYTLVACQGNSNSSAPPEKSQPEILSRQAMFDVNQLTFNENAVKLIAPVLDSVNENTGAAKQKADYEWKVNMTEGNLVYESVPGKRYYYKSLKTDSLAHYDGLVFDQVELETDENDKLISFVGYSEIETKKELDSLIFHLYDKLGSYEELNYYKYDASPPEKVNYLSYNEVKKYSKHYVDTIKKIRSDIYDYDTQNTSFDLWKFDDRIIQLKIEPSSEAGFDTEKGAYHRDYFSIQFLVLKRSEYDQIEAQQLARLKQEKKYVWVLKPYIISTMSYREGDGRYLTIMSDLLENIQK</sequence>
<dbReference type="RefSeq" id="WP_115171301.1">
    <property type="nucleotide sequence ID" value="NZ_UGYW01000002.1"/>
</dbReference>
<evidence type="ECO:0000313" key="2">
    <source>
        <dbReference type="Proteomes" id="UP000254893"/>
    </source>
</evidence>
<proteinExistence type="predicted"/>
<dbReference type="AlphaFoldDB" id="A0A380CSQ0"/>
<gene>
    <name evidence="1" type="ORF">NCTC11388_03931</name>
</gene>
<dbReference type="PROSITE" id="PS51257">
    <property type="entry name" value="PROKAR_LIPOPROTEIN"/>
    <property type="match status" value="1"/>
</dbReference>